<evidence type="ECO:0000259" key="1">
    <source>
        <dbReference type="Pfam" id="PF10006"/>
    </source>
</evidence>
<evidence type="ECO:0000313" key="2">
    <source>
        <dbReference type="EMBL" id="SVC92115.1"/>
    </source>
</evidence>
<name>A0A382R4N9_9ZZZZ</name>
<reference evidence="2" key="1">
    <citation type="submission" date="2018-05" db="EMBL/GenBank/DDBJ databases">
        <authorList>
            <person name="Lanie J.A."/>
            <person name="Ng W.-L."/>
            <person name="Kazmierczak K.M."/>
            <person name="Andrzejewski T.M."/>
            <person name="Davidsen T.M."/>
            <person name="Wayne K.J."/>
            <person name="Tettelin H."/>
            <person name="Glass J.I."/>
            <person name="Rusch D."/>
            <person name="Podicherti R."/>
            <person name="Tsui H.-C.T."/>
            <person name="Winkler M.E."/>
        </authorList>
    </citation>
    <scope>NUCLEOTIDE SEQUENCE</scope>
</reference>
<accession>A0A382R4N9</accession>
<organism evidence="2">
    <name type="scientific">marine metagenome</name>
    <dbReference type="NCBI Taxonomy" id="408172"/>
    <lineage>
        <taxon>unclassified sequences</taxon>
        <taxon>metagenomes</taxon>
        <taxon>ecological metagenomes</taxon>
    </lineage>
</organism>
<protein>
    <recommendedName>
        <fullName evidence="1">DUF2249 domain-containing protein</fullName>
    </recommendedName>
</protein>
<proteinExistence type="predicted"/>
<feature type="domain" description="DUF2249" evidence="1">
    <location>
        <begin position="2"/>
        <end position="61"/>
    </location>
</feature>
<dbReference type="EMBL" id="UINC01118764">
    <property type="protein sequence ID" value="SVC92115.1"/>
    <property type="molecule type" value="Genomic_DNA"/>
</dbReference>
<dbReference type="AlphaFoldDB" id="A0A382R4N9"/>
<dbReference type="Pfam" id="PF10006">
    <property type="entry name" value="DUF2249"/>
    <property type="match status" value="1"/>
</dbReference>
<dbReference type="InterPro" id="IPR018720">
    <property type="entry name" value="DUF2249"/>
</dbReference>
<sequence>MMEPPEPMLRVMESLDRLEKGEGIQMLHRMKPRLLFPKLQERGFEFQVLEHAPDQVEVRIWLESK</sequence>
<gene>
    <name evidence="2" type="ORF">METZ01_LOCUS344969</name>
</gene>